<comment type="caution">
    <text evidence="1">The sequence shown here is derived from an EMBL/GenBank/DDBJ whole genome shotgun (WGS) entry which is preliminary data.</text>
</comment>
<evidence type="ECO:0000313" key="2">
    <source>
        <dbReference type="Proteomes" id="UP000272703"/>
    </source>
</evidence>
<gene>
    <name evidence="1" type="ORF">ALP16_200159</name>
</gene>
<reference evidence="1 2" key="1">
    <citation type="submission" date="2018-08" db="EMBL/GenBank/DDBJ databases">
        <title>Recombination of ecologically and evolutionarily significant loci maintains genetic cohesion in the Pseudomonas syringae species complex.</title>
        <authorList>
            <person name="Dillon M."/>
            <person name="Thakur S."/>
            <person name="Almeida R.N.D."/>
            <person name="Weir B.S."/>
            <person name="Guttman D.S."/>
        </authorList>
    </citation>
    <scope>NUCLEOTIDE SEQUENCE [LARGE SCALE GENOMIC DNA]</scope>
    <source>
        <strain evidence="1 2">ICMP 11897</strain>
    </source>
</reference>
<organism evidence="1 2">
    <name type="scientific">Pseudomonas savastanoi</name>
    <name type="common">Pseudomonas syringae pv. savastanoi</name>
    <dbReference type="NCBI Taxonomy" id="29438"/>
    <lineage>
        <taxon>Bacteria</taxon>
        <taxon>Pseudomonadati</taxon>
        <taxon>Pseudomonadota</taxon>
        <taxon>Gammaproteobacteria</taxon>
        <taxon>Pseudomonadales</taxon>
        <taxon>Pseudomonadaceae</taxon>
        <taxon>Pseudomonas</taxon>
    </lineage>
</organism>
<dbReference type="EMBL" id="RBUN01000031">
    <property type="protein sequence ID" value="RMV24398.1"/>
    <property type="molecule type" value="Genomic_DNA"/>
</dbReference>
<evidence type="ECO:0000313" key="1">
    <source>
        <dbReference type="EMBL" id="RMV24398.1"/>
    </source>
</evidence>
<sequence>MPFCHAPQQTRQVAALGQLMAVRAPIAFVIRRRDVALRLQRTGNGLLRKPFTRFKSSIHDGCAQRFFNSLAGQRYGLCQAVGQVFKHLLSVQLLRSVVNHVLHLFNECVLPPAL</sequence>
<accession>A0A3M6AZF4</accession>
<dbReference type="Proteomes" id="UP000272703">
    <property type="component" value="Unassembled WGS sequence"/>
</dbReference>
<proteinExistence type="predicted"/>
<protein>
    <submittedName>
        <fullName evidence="1">Uncharacterized protein</fullName>
    </submittedName>
</protein>
<dbReference type="AlphaFoldDB" id="A0A3M6AZF4"/>
<name>A0A3M6AZF4_PSESS</name>